<dbReference type="RefSeq" id="WP_281258686.1">
    <property type="nucleotide sequence ID" value="NZ_QBKR01000006.1"/>
</dbReference>
<evidence type="ECO:0000313" key="2">
    <source>
        <dbReference type="Proteomes" id="UP000244240"/>
    </source>
</evidence>
<keyword evidence="2" id="KW-1185">Reference proteome</keyword>
<dbReference type="EMBL" id="QBKR01000006">
    <property type="protein sequence ID" value="PTX61786.1"/>
    <property type="molecule type" value="Genomic_DNA"/>
</dbReference>
<gene>
    <name evidence="1" type="ORF">C8P63_10638</name>
</gene>
<protein>
    <submittedName>
        <fullName evidence="1">Uncharacterized protein</fullName>
    </submittedName>
</protein>
<evidence type="ECO:0000313" key="1">
    <source>
        <dbReference type="EMBL" id="PTX61786.1"/>
    </source>
</evidence>
<proteinExistence type="predicted"/>
<name>A0A2T6C0E1_9BACL</name>
<dbReference type="Proteomes" id="UP000244240">
    <property type="component" value="Unassembled WGS sequence"/>
</dbReference>
<dbReference type="AlphaFoldDB" id="A0A2T6C0E1"/>
<organism evidence="1 2">
    <name type="scientific">Melghirimyces profundicolus</name>
    <dbReference type="NCBI Taxonomy" id="1242148"/>
    <lineage>
        <taxon>Bacteria</taxon>
        <taxon>Bacillati</taxon>
        <taxon>Bacillota</taxon>
        <taxon>Bacilli</taxon>
        <taxon>Bacillales</taxon>
        <taxon>Thermoactinomycetaceae</taxon>
        <taxon>Melghirimyces</taxon>
    </lineage>
</organism>
<reference evidence="1 2" key="1">
    <citation type="submission" date="2018-04" db="EMBL/GenBank/DDBJ databases">
        <title>Genomic Encyclopedia of Archaeal and Bacterial Type Strains, Phase II (KMG-II): from individual species to whole genera.</title>
        <authorList>
            <person name="Goeker M."/>
        </authorList>
    </citation>
    <scope>NUCLEOTIDE SEQUENCE [LARGE SCALE GENOMIC DNA]</scope>
    <source>
        <strain evidence="1 2">DSM 45787</strain>
    </source>
</reference>
<accession>A0A2T6C0E1</accession>
<comment type="caution">
    <text evidence="1">The sequence shown here is derived from an EMBL/GenBank/DDBJ whole genome shotgun (WGS) entry which is preliminary data.</text>
</comment>
<sequence length="43" mass="4871">MAISGLFFLTARSLGSPVRVMMFDRTGNIIRDHLRGSLFLHHV</sequence>